<evidence type="ECO:0000256" key="1">
    <source>
        <dbReference type="SAM" id="Phobius"/>
    </source>
</evidence>
<keyword evidence="3" id="KW-1185">Reference proteome</keyword>
<feature type="transmembrane region" description="Helical" evidence="1">
    <location>
        <begin position="142"/>
        <end position="161"/>
    </location>
</feature>
<reference evidence="2 3" key="1">
    <citation type="submission" date="2011-02" db="EMBL/GenBank/DDBJ databases">
        <title>The Genome Sequence of Sphaeroforma arctica JP610.</title>
        <authorList>
            <consortium name="The Broad Institute Genome Sequencing Platform"/>
            <person name="Russ C."/>
            <person name="Cuomo C."/>
            <person name="Young S.K."/>
            <person name="Zeng Q."/>
            <person name="Gargeya S."/>
            <person name="Alvarado L."/>
            <person name="Berlin A."/>
            <person name="Chapman S.B."/>
            <person name="Chen Z."/>
            <person name="Freedman E."/>
            <person name="Gellesch M."/>
            <person name="Goldberg J."/>
            <person name="Griggs A."/>
            <person name="Gujja S."/>
            <person name="Heilman E."/>
            <person name="Heiman D."/>
            <person name="Howarth C."/>
            <person name="Mehta T."/>
            <person name="Neiman D."/>
            <person name="Pearson M."/>
            <person name="Roberts A."/>
            <person name="Saif S."/>
            <person name="Shea T."/>
            <person name="Shenoy N."/>
            <person name="Sisk P."/>
            <person name="Stolte C."/>
            <person name="Sykes S."/>
            <person name="White J."/>
            <person name="Yandava C."/>
            <person name="Burger G."/>
            <person name="Gray M.W."/>
            <person name="Holland P.W.H."/>
            <person name="King N."/>
            <person name="Lang F.B.F."/>
            <person name="Roger A.J."/>
            <person name="Ruiz-Trillo I."/>
            <person name="Haas B."/>
            <person name="Nusbaum C."/>
            <person name="Birren B."/>
        </authorList>
    </citation>
    <scope>NUCLEOTIDE SEQUENCE [LARGE SCALE GENOMIC DNA]</scope>
    <source>
        <strain evidence="2 3">JP610</strain>
    </source>
</reference>
<feature type="transmembrane region" description="Helical" evidence="1">
    <location>
        <begin position="214"/>
        <end position="234"/>
    </location>
</feature>
<dbReference type="GeneID" id="25903991"/>
<dbReference type="PANTHER" id="PTHR36840:SF1">
    <property type="entry name" value="BLL5714 PROTEIN"/>
    <property type="match status" value="1"/>
</dbReference>
<proteinExistence type="predicted"/>
<feature type="transmembrane region" description="Helical" evidence="1">
    <location>
        <begin position="240"/>
        <end position="258"/>
    </location>
</feature>
<feature type="transmembrane region" description="Helical" evidence="1">
    <location>
        <begin position="78"/>
        <end position="97"/>
    </location>
</feature>
<sequence>MLVAIHIKVARTNSLLVMGCMAASIVLWSISCFLNSYNVSYIMWTVGLLTVLVGYAAHSTTTRRKHEDVGYITERLGLFVMLVMGESILGIVLNAHLGDTSTYMIAGFGFFTVFNIHLCYFETIPAEGIENALHSNAIRSQLVYLGHLFACFGLLCVGMGYKTAMKYNETTQSTRNQWIFCGGLALALFAMQIIRTANQDGFHGEYYFATKFRVFLLLVRLTVPIIVATMPLWGLDTVDLILAIFGATSIYVALDIYGHFRYERDLNLVLLNESSNAYLGLEGLEYLQDPFPDLSDFVGWDVVEVRLWMKNDLGAGLESLDKAEKFDITAEKLFRASAAEIIIVFGDKDGGRIVVELSRIASGNKMTGNFDSNVAEA</sequence>
<gene>
    <name evidence="2" type="ORF">SARC_03487</name>
</gene>
<protein>
    <submittedName>
        <fullName evidence="2">Uncharacterized protein</fullName>
    </submittedName>
</protein>
<dbReference type="EMBL" id="KQ241774">
    <property type="protein sequence ID" value="KNC84286.1"/>
    <property type="molecule type" value="Genomic_DNA"/>
</dbReference>
<feature type="transmembrane region" description="Helical" evidence="1">
    <location>
        <begin position="12"/>
        <end position="31"/>
    </location>
</feature>
<name>A0A0L0G611_9EUKA</name>
<dbReference type="PANTHER" id="PTHR36840">
    <property type="entry name" value="BLL5714 PROTEIN"/>
    <property type="match status" value="1"/>
</dbReference>
<dbReference type="OrthoDB" id="191995at2759"/>
<organism evidence="2 3">
    <name type="scientific">Sphaeroforma arctica JP610</name>
    <dbReference type="NCBI Taxonomy" id="667725"/>
    <lineage>
        <taxon>Eukaryota</taxon>
        <taxon>Ichthyosporea</taxon>
        <taxon>Ichthyophonida</taxon>
        <taxon>Sphaeroforma</taxon>
    </lineage>
</organism>
<dbReference type="AlphaFoldDB" id="A0A0L0G611"/>
<dbReference type="InterPro" id="IPR010640">
    <property type="entry name" value="Low_temperature_requirement_A"/>
</dbReference>
<feature type="transmembrane region" description="Helical" evidence="1">
    <location>
        <begin position="177"/>
        <end position="194"/>
    </location>
</feature>
<evidence type="ECO:0000313" key="2">
    <source>
        <dbReference type="EMBL" id="KNC84286.1"/>
    </source>
</evidence>
<keyword evidence="1" id="KW-0812">Transmembrane</keyword>
<accession>A0A0L0G611</accession>
<dbReference type="Pfam" id="PF06772">
    <property type="entry name" value="LtrA"/>
    <property type="match status" value="1"/>
</dbReference>
<dbReference type="Proteomes" id="UP000054560">
    <property type="component" value="Unassembled WGS sequence"/>
</dbReference>
<feature type="transmembrane region" description="Helical" evidence="1">
    <location>
        <begin position="103"/>
        <end position="121"/>
    </location>
</feature>
<feature type="transmembrane region" description="Helical" evidence="1">
    <location>
        <begin position="37"/>
        <end position="57"/>
    </location>
</feature>
<dbReference type="RefSeq" id="XP_014158188.1">
    <property type="nucleotide sequence ID" value="XM_014302713.1"/>
</dbReference>
<keyword evidence="1" id="KW-0472">Membrane</keyword>
<evidence type="ECO:0000313" key="3">
    <source>
        <dbReference type="Proteomes" id="UP000054560"/>
    </source>
</evidence>
<keyword evidence="1" id="KW-1133">Transmembrane helix</keyword>